<name>A0A059DK53_EUCGR</name>
<reference evidence="2" key="1">
    <citation type="submission" date="2013-07" db="EMBL/GenBank/DDBJ databases">
        <title>The genome of Eucalyptus grandis.</title>
        <authorList>
            <person name="Schmutz J."/>
            <person name="Hayes R."/>
            <person name="Myburg A."/>
            <person name="Tuskan G."/>
            <person name="Grattapaglia D."/>
            <person name="Rokhsar D.S."/>
        </authorList>
    </citation>
    <scope>NUCLEOTIDE SEQUENCE</scope>
    <source>
        <tissue evidence="2">Leaf extractions</tissue>
    </source>
</reference>
<proteinExistence type="predicted"/>
<dbReference type="Gramene" id="KCW90756">
    <property type="protein sequence ID" value="KCW90756"/>
    <property type="gene ID" value="EUGRSUZ_A02833"/>
</dbReference>
<dbReference type="EMBL" id="KK198753">
    <property type="protein sequence ID" value="KCW90756.1"/>
    <property type="molecule type" value="Genomic_DNA"/>
</dbReference>
<dbReference type="InParanoid" id="A0A059DK53"/>
<protein>
    <submittedName>
        <fullName evidence="2">Uncharacterized protein</fullName>
    </submittedName>
</protein>
<accession>A0A059DK53</accession>
<evidence type="ECO:0000313" key="2">
    <source>
        <dbReference type="EMBL" id="KCW90756.1"/>
    </source>
</evidence>
<gene>
    <name evidence="2" type="ORF">EUGRSUZ_A02833</name>
</gene>
<organism evidence="2">
    <name type="scientific">Eucalyptus grandis</name>
    <name type="common">Flooded gum</name>
    <dbReference type="NCBI Taxonomy" id="71139"/>
    <lineage>
        <taxon>Eukaryota</taxon>
        <taxon>Viridiplantae</taxon>
        <taxon>Streptophyta</taxon>
        <taxon>Embryophyta</taxon>
        <taxon>Tracheophyta</taxon>
        <taxon>Spermatophyta</taxon>
        <taxon>Magnoliopsida</taxon>
        <taxon>eudicotyledons</taxon>
        <taxon>Gunneridae</taxon>
        <taxon>Pentapetalae</taxon>
        <taxon>rosids</taxon>
        <taxon>malvids</taxon>
        <taxon>Myrtales</taxon>
        <taxon>Myrtaceae</taxon>
        <taxon>Myrtoideae</taxon>
        <taxon>Eucalypteae</taxon>
        <taxon>Eucalyptus</taxon>
    </lineage>
</organism>
<sequence length="173" mass="18626">MSSSSYNTPSSECNFFSFPDIISSDSTSWNASAALAAAFCMSLVLGDAGTGSRHAESAKLRQADWPLSASAATSCALAAMSAVGKVPSQILDFFLGSRTSQTHFPESRSRTPRYTGWRVSRNFFLPAGFFGWSDARRTSSPEKFPGAALRSWDSSNERGGSAKSKLKELGWEI</sequence>
<dbReference type="AlphaFoldDB" id="A0A059DK53"/>
<feature type="region of interest" description="Disordered" evidence="1">
    <location>
        <begin position="143"/>
        <end position="173"/>
    </location>
</feature>
<evidence type="ECO:0000256" key="1">
    <source>
        <dbReference type="SAM" id="MobiDB-lite"/>
    </source>
</evidence>